<reference evidence="1 2" key="1">
    <citation type="journal article" date="2004" name="Int. J. Syst. Evol. Microbiol.">
        <title>Kaistella koreensis gen. nov., sp. nov., a novel member of the Chryseobacterium-Bergeyella-Riemerella branch.</title>
        <authorList>
            <person name="Kim M.K."/>
            <person name="Im W.T."/>
            <person name="Shin Y.K."/>
            <person name="Lim J.H."/>
            <person name="Kim S.H."/>
            <person name="Lee B.C."/>
            <person name="Park M.Y."/>
            <person name="Lee K.Y."/>
            <person name="Lee S.T."/>
        </authorList>
    </citation>
    <scope>NUCLEOTIDE SEQUENCE [LARGE SCALE GENOMIC DNA]</scope>
    <source>
        <strain evidence="1 2">CCUG 49689</strain>
    </source>
</reference>
<dbReference type="AlphaFoldDB" id="A0A0J7LTT4"/>
<proteinExistence type="predicted"/>
<dbReference type="EMBL" id="LFNG01000003">
    <property type="protein sequence ID" value="KMQ72345.1"/>
    <property type="molecule type" value="Genomic_DNA"/>
</dbReference>
<dbReference type="PROSITE" id="PS51257">
    <property type="entry name" value="PROKAR_LIPOPROTEIN"/>
    <property type="match status" value="1"/>
</dbReference>
<dbReference type="Proteomes" id="UP000035900">
    <property type="component" value="Unassembled WGS sequence"/>
</dbReference>
<dbReference type="PATRIC" id="fig|1304281.5.peg.557"/>
<sequence length="270" mass="29970">MKKILPLFLASSLIISCSRTNDEVTPPEDTTPVLVTKINFLEADGTTAGSMNFTYSGDKIVKAESSDGSEKIEYTYTGDDLSKSVEYINSKINSISEFSYTNGKLTSQKVIESYSPHTYTYTINYEYVNDNYVKYSRIIGYTTSPGGVITYNSANYDAFLSNGKLNKLVSTSSSSGTTTYTYTYDDKNSPYRNIKGFTKAMLFDSSDAEINQSNLTKRNSSQVIGTSTYTNSSTMNYTYNANNYPTKSTTSFTSSSSPSITYSQTFEYNK</sequence>
<dbReference type="RefSeq" id="WP_048498541.1">
    <property type="nucleotide sequence ID" value="NZ_LFNG01000003.1"/>
</dbReference>
<keyword evidence="2" id="KW-1185">Reference proteome</keyword>
<dbReference type="OrthoDB" id="1444189at2"/>
<organism evidence="1 2">
    <name type="scientific">Chryseobacterium koreense CCUG 49689</name>
    <dbReference type="NCBI Taxonomy" id="1304281"/>
    <lineage>
        <taxon>Bacteria</taxon>
        <taxon>Pseudomonadati</taxon>
        <taxon>Bacteroidota</taxon>
        <taxon>Flavobacteriia</taxon>
        <taxon>Flavobacteriales</taxon>
        <taxon>Weeksellaceae</taxon>
        <taxon>Chryseobacterium group</taxon>
        <taxon>Chryseobacterium</taxon>
    </lineage>
</organism>
<comment type="caution">
    <text evidence="1">The sequence shown here is derived from an EMBL/GenBank/DDBJ whole genome shotgun (WGS) entry which is preliminary data.</text>
</comment>
<name>A0A0J7LTT4_9FLAO</name>
<gene>
    <name evidence="1" type="ORF">ACM44_02580</name>
</gene>
<protein>
    <recommendedName>
        <fullName evidence="3">DUF4595 domain-containing protein</fullName>
    </recommendedName>
</protein>
<evidence type="ECO:0000313" key="1">
    <source>
        <dbReference type="EMBL" id="KMQ72345.1"/>
    </source>
</evidence>
<evidence type="ECO:0008006" key="3">
    <source>
        <dbReference type="Google" id="ProtNLM"/>
    </source>
</evidence>
<evidence type="ECO:0000313" key="2">
    <source>
        <dbReference type="Proteomes" id="UP000035900"/>
    </source>
</evidence>
<accession>A0A0J7LTT4</accession>